<gene>
    <name evidence="2" type="ORF">GCM10009030_00610</name>
</gene>
<evidence type="ECO:0000313" key="3">
    <source>
        <dbReference type="Proteomes" id="UP000605784"/>
    </source>
</evidence>
<dbReference type="EMBL" id="BMOU01000001">
    <property type="protein sequence ID" value="GGN84744.1"/>
    <property type="molecule type" value="Genomic_DNA"/>
</dbReference>
<evidence type="ECO:0000313" key="2">
    <source>
        <dbReference type="EMBL" id="GGN84744.1"/>
    </source>
</evidence>
<dbReference type="SUPFAM" id="SSF51735">
    <property type="entry name" value="NAD(P)-binding Rossmann-fold domains"/>
    <property type="match status" value="1"/>
</dbReference>
<organism evidence="2 3">
    <name type="scientific">Haloarcula pellucida</name>
    <dbReference type="NCBI Taxonomy" id="1427151"/>
    <lineage>
        <taxon>Archaea</taxon>
        <taxon>Methanobacteriati</taxon>
        <taxon>Methanobacteriota</taxon>
        <taxon>Stenosarchaea group</taxon>
        <taxon>Halobacteria</taxon>
        <taxon>Halobacteriales</taxon>
        <taxon>Haloarculaceae</taxon>
        <taxon>Haloarcula</taxon>
    </lineage>
</organism>
<sequence length="153" mass="16072">MMSRQTLRDTLARERGPPSVLVVTDRFVGAEIASELTAIATVGVVTDAESVANRADGATPTIGDVTAVETLAAADATDADGAVVALTCDRRTMLVAQLLRARFGVRQVTVLVDDPDLCATFDGIATATVSEAPVLAAETRRQFEPTLDLTVRD</sequence>
<dbReference type="GO" id="GO:0006813">
    <property type="term" value="P:potassium ion transport"/>
    <property type="evidence" value="ECO:0007669"/>
    <property type="project" value="InterPro"/>
</dbReference>
<protein>
    <recommendedName>
        <fullName evidence="1">RCK N-terminal domain-containing protein</fullName>
    </recommendedName>
</protein>
<dbReference type="RefSeq" id="WP_220639366.1">
    <property type="nucleotide sequence ID" value="NZ_RKLW01000001.1"/>
</dbReference>
<dbReference type="Gene3D" id="3.40.50.720">
    <property type="entry name" value="NAD(P)-binding Rossmann-like Domain"/>
    <property type="match status" value="1"/>
</dbReference>
<dbReference type="Proteomes" id="UP000605784">
    <property type="component" value="Unassembled WGS sequence"/>
</dbReference>
<accession>A0A830GFW0</accession>
<proteinExistence type="predicted"/>
<feature type="domain" description="RCK N-terminal" evidence="1">
    <location>
        <begin position="28"/>
        <end position="123"/>
    </location>
</feature>
<keyword evidence="3" id="KW-1185">Reference proteome</keyword>
<comment type="caution">
    <text evidence="2">The sequence shown here is derived from an EMBL/GenBank/DDBJ whole genome shotgun (WGS) entry which is preliminary data.</text>
</comment>
<dbReference type="InterPro" id="IPR036291">
    <property type="entry name" value="NAD(P)-bd_dom_sf"/>
</dbReference>
<evidence type="ECO:0000259" key="1">
    <source>
        <dbReference type="Pfam" id="PF02254"/>
    </source>
</evidence>
<dbReference type="AlphaFoldDB" id="A0A830GFW0"/>
<dbReference type="InterPro" id="IPR003148">
    <property type="entry name" value="RCK_N"/>
</dbReference>
<reference evidence="2" key="2">
    <citation type="submission" date="2020-09" db="EMBL/GenBank/DDBJ databases">
        <authorList>
            <person name="Sun Q."/>
            <person name="Ohkuma M."/>
        </authorList>
    </citation>
    <scope>NUCLEOTIDE SEQUENCE</scope>
    <source>
        <strain evidence="2">JCM 17820</strain>
    </source>
</reference>
<name>A0A830GFW0_9EURY</name>
<reference evidence="2" key="1">
    <citation type="journal article" date="2014" name="Int. J. Syst. Evol. Microbiol.">
        <title>Complete genome sequence of Corynebacterium casei LMG S-19264T (=DSM 44701T), isolated from a smear-ripened cheese.</title>
        <authorList>
            <consortium name="US DOE Joint Genome Institute (JGI-PGF)"/>
            <person name="Walter F."/>
            <person name="Albersmeier A."/>
            <person name="Kalinowski J."/>
            <person name="Ruckert C."/>
        </authorList>
    </citation>
    <scope>NUCLEOTIDE SEQUENCE</scope>
    <source>
        <strain evidence="2">JCM 17820</strain>
    </source>
</reference>
<dbReference type="Pfam" id="PF02254">
    <property type="entry name" value="TrkA_N"/>
    <property type="match status" value="1"/>
</dbReference>